<keyword evidence="4 6" id="KW-1133">Transmembrane helix</keyword>
<reference evidence="8 9" key="1">
    <citation type="submission" date="2019-03" db="EMBL/GenBank/DDBJ databases">
        <authorList>
            <person name="Zhang S."/>
        </authorList>
    </citation>
    <scope>NUCLEOTIDE SEQUENCE [LARGE SCALE GENOMIC DNA]</scope>
    <source>
        <strain evidence="8 9">S4J41</strain>
    </source>
</reference>
<evidence type="ECO:0000256" key="5">
    <source>
        <dbReference type="ARBA" id="ARBA00023136"/>
    </source>
</evidence>
<feature type="transmembrane region" description="Helical" evidence="6">
    <location>
        <begin position="395"/>
        <end position="417"/>
    </location>
</feature>
<evidence type="ECO:0000313" key="9">
    <source>
        <dbReference type="Proteomes" id="UP000294662"/>
    </source>
</evidence>
<dbReference type="InterPro" id="IPR005769">
    <property type="entry name" value="PhnE/PtxC"/>
</dbReference>
<dbReference type="EMBL" id="SMFP01000004">
    <property type="protein sequence ID" value="TDE39057.1"/>
    <property type="molecule type" value="Genomic_DNA"/>
</dbReference>
<comment type="subcellular location">
    <subcellularLocation>
        <location evidence="1 6">Cell membrane</location>
        <topology evidence="1 6">Multi-pass membrane protein</topology>
    </subcellularLocation>
</comment>
<dbReference type="GO" id="GO:0005886">
    <property type="term" value="C:plasma membrane"/>
    <property type="evidence" value="ECO:0007669"/>
    <property type="project" value="UniProtKB-SubCell"/>
</dbReference>
<feature type="transmembrane region" description="Helical" evidence="6">
    <location>
        <begin position="423"/>
        <end position="444"/>
    </location>
</feature>
<dbReference type="OrthoDB" id="7820570at2"/>
<keyword evidence="2 6" id="KW-0813">Transport</keyword>
<comment type="similarity">
    <text evidence="6">Belongs to the binding-protein-dependent transport system permease family.</text>
</comment>
<feature type="domain" description="ABC transmembrane type-1" evidence="7">
    <location>
        <begin position="257"/>
        <end position="441"/>
    </location>
</feature>
<evidence type="ECO:0000256" key="1">
    <source>
        <dbReference type="ARBA" id="ARBA00004651"/>
    </source>
</evidence>
<sequence>MTAIADIPALSDRPTLSVQKDAATALIARKRVIAISVPLVILTYFIYLFFAFDVPGLLGRARMDNAAVLVADSYSHKTHITHDNRRGGLSIAIEGENKGTYPKGMTPEFVTMSGENTARIALKAGESAVIDGPVLRYIVPGYGTVAAMVEGRKITLETPDGRVPDWISASSSRVTISGKGGRASVTRARTEVFRYSFGWELFWFTLDSPFYGKSPDDLLRLALSGDHVVAGQSNLAAMVHDVWNNAMWRHKDVLWALFETVLMAFLGTMGAAIIALPLAFFAARNFTSVATVRFGVRRLFDFVRGVDGLIWTIILSRAFGPGPLTGSLAILLTDTGSFGKMFSEALENVDNKQIEGITSTGARPLQRYRFGVIPQITPILLSQVLYYLESNTRSATIIGAITGGGIGLLLTQAIITQKDWEEVAYYIALIILMVMAMDWFSGWLRRKLIAGSESGH</sequence>
<keyword evidence="9" id="KW-1185">Reference proteome</keyword>
<dbReference type="NCBIfam" id="TIGR01097">
    <property type="entry name" value="PhnE"/>
    <property type="match status" value="1"/>
</dbReference>
<dbReference type="AlphaFoldDB" id="A0A4R5EWC9"/>
<evidence type="ECO:0000313" key="8">
    <source>
        <dbReference type="EMBL" id="TDE39057.1"/>
    </source>
</evidence>
<organism evidence="8 9">
    <name type="scientific">Antarcticimicrobium sediminis</name>
    <dbReference type="NCBI Taxonomy" id="2546227"/>
    <lineage>
        <taxon>Bacteria</taxon>
        <taxon>Pseudomonadati</taxon>
        <taxon>Pseudomonadota</taxon>
        <taxon>Alphaproteobacteria</taxon>
        <taxon>Rhodobacterales</taxon>
        <taxon>Paracoccaceae</taxon>
        <taxon>Antarcticimicrobium</taxon>
    </lineage>
</organism>
<keyword evidence="3 6" id="KW-0812">Transmembrane</keyword>
<accession>A0A4R5EWC9</accession>
<dbReference type="Pfam" id="PF00528">
    <property type="entry name" value="BPD_transp_1"/>
    <property type="match status" value="1"/>
</dbReference>
<feature type="transmembrane region" description="Helical" evidence="6">
    <location>
        <begin position="253"/>
        <end position="283"/>
    </location>
</feature>
<keyword evidence="5 6" id="KW-0472">Membrane</keyword>
<evidence type="ECO:0000259" key="7">
    <source>
        <dbReference type="PROSITE" id="PS50928"/>
    </source>
</evidence>
<dbReference type="InterPro" id="IPR035906">
    <property type="entry name" value="MetI-like_sf"/>
</dbReference>
<dbReference type="PANTHER" id="PTHR30043">
    <property type="entry name" value="PHOSPHONATES TRANSPORT SYSTEM PERMEASE PROTEIN"/>
    <property type="match status" value="1"/>
</dbReference>
<evidence type="ECO:0000256" key="3">
    <source>
        <dbReference type="ARBA" id="ARBA00022692"/>
    </source>
</evidence>
<comment type="caution">
    <text evidence="8">The sequence shown here is derived from an EMBL/GenBank/DDBJ whole genome shotgun (WGS) entry which is preliminary data.</text>
</comment>
<dbReference type="CDD" id="cd06261">
    <property type="entry name" value="TM_PBP2"/>
    <property type="match status" value="1"/>
</dbReference>
<dbReference type="Gene3D" id="1.10.3720.10">
    <property type="entry name" value="MetI-like"/>
    <property type="match status" value="1"/>
</dbReference>
<evidence type="ECO:0000256" key="2">
    <source>
        <dbReference type="ARBA" id="ARBA00022448"/>
    </source>
</evidence>
<evidence type="ECO:0000256" key="4">
    <source>
        <dbReference type="ARBA" id="ARBA00022989"/>
    </source>
</evidence>
<dbReference type="InterPro" id="IPR000515">
    <property type="entry name" value="MetI-like"/>
</dbReference>
<dbReference type="PANTHER" id="PTHR30043:SF9">
    <property type="entry name" value="PHOSPHONATES TRANSPORT SYSTEM PERMEASE PROTEIN"/>
    <property type="match status" value="1"/>
</dbReference>
<name>A0A4R5EWC9_9RHOB</name>
<gene>
    <name evidence="8" type="primary">phnE</name>
    <name evidence="8" type="ORF">E1B25_08605</name>
</gene>
<dbReference type="SUPFAM" id="SSF161098">
    <property type="entry name" value="MetI-like"/>
    <property type="match status" value="1"/>
</dbReference>
<dbReference type="GO" id="GO:0015416">
    <property type="term" value="F:ABC-type phosphonate transporter activity"/>
    <property type="evidence" value="ECO:0007669"/>
    <property type="project" value="InterPro"/>
</dbReference>
<dbReference type="PROSITE" id="PS50928">
    <property type="entry name" value="ABC_TM1"/>
    <property type="match status" value="1"/>
</dbReference>
<protein>
    <submittedName>
        <fullName evidence="8">Phosphonate ABC transporter, permease protein PhnE</fullName>
    </submittedName>
</protein>
<evidence type="ECO:0000256" key="6">
    <source>
        <dbReference type="RuleBase" id="RU363032"/>
    </source>
</evidence>
<dbReference type="RefSeq" id="WP_132828401.1">
    <property type="nucleotide sequence ID" value="NZ_SMFP01000004.1"/>
</dbReference>
<feature type="transmembrane region" description="Helical" evidence="6">
    <location>
        <begin position="32"/>
        <end position="52"/>
    </location>
</feature>
<proteinExistence type="inferred from homology"/>
<dbReference type="Proteomes" id="UP000294662">
    <property type="component" value="Unassembled WGS sequence"/>
</dbReference>